<protein>
    <submittedName>
        <fullName evidence="3">Guanyl-specific ribonuclease Sa3</fullName>
        <ecNumber evidence="3">3.1.27.3</ecNumber>
    </submittedName>
</protein>
<dbReference type="EC" id="3.1.27.3" evidence="3"/>
<evidence type="ECO:0000256" key="1">
    <source>
        <dbReference type="ARBA" id="ARBA00022722"/>
    </source>
</evidence>
<dbReference type="Gene3D" id="3.10.450.30">
    <property type="entry name" value="Microbial ribonucleases"/>
    <property type="match status" value="1"/>
</dbReference>
<dbReference type="GO" id="GO:0003723">
    <property type="term" value="F:RNA binding"/>
    <property type="evidence" value="ECO:0007669"/>
    <property type="project" value="InterPro"/>
</dbReference>
<proteinExistence type="predicted"/>
<dbReference type="GO" id="GO:0016787">
    <property type="term" value="F:hydrolase activity"/>
    <property type="evidence" value="ECO:0007669"/>
    <property type="project" value="UniProtKB-KW"/>
</dbReference>
<dbReference type="AlphaFoldDB" id="A0A6H2HFD8"/>
<dbReference type="CDD" id="cd00607">
    <property type="entry name" value="RNase_Sa"/>
    <property type="match status" value="1"/>
</dbReference>
<dbReference type="KEGG" id="pvac:HC248_03513"/>
<dbReference type="SUPFAM" id="SSF53933">
    <property type="entry name" value="Microbial ribonucleases"/>
    <property type="match status" value="1"/>
</dbReference>
<keyword evidence="1" id="KW-0540">Nuclease</keyword>
<dbReference type="GO" id="GO:0004521">
    <property type="term" value="F:RNA endonuclease activity"/>
    <property type="evidence" value="ECO:0007669"/>
    <property type="project" value="InterPro"/>
</dbReference>
<evidence type="ECO:0000313" key="3">
    <source>
        <dbReference type="EMBL" id="QJC58176.1"/>
    </source>
</evidence>
<name>A0A6H2HFD8_9BURK</name>
<dbReference type="Proteomes" id="UP000502041">
    <property type="component" value="Chromosome"/>
</dbReference>
<reference evidence="3 4" key="1">
    <citation type="submission" date="2020-04" db="EMBL/GenBank/DDBJ databases">
        <title>Complete genome of a Psychrophilic, Marine, Gas Vacuolate Bacterium Polaromonas vacuolata KCTC 22033T.</title>
        <authorList>
            <person name="Hwang K."/>
            <person name="Kim K.M."/>
        </authorList>
    </citation>
    <scope>NUCLEOTIDE SEQUENCE [LARGE SCALE GENOMIC DNA]</scope>
    <source>
        <strain evidence="3 4">KCTC 22033</strain>
    </source>
</reference>
<dbReference type="InterPro" id="IPR016191">
    <property type="entry name" value="Ribonuclease/ribotoxin"/>
</dbReference>
<accession>A0A6H2HFD8</accession>
<evidence type="ECO:0000256" key="2">
    <source>
        <dbReference type="ARBA" id="ARBA00022801"/>
    </source>
</evidence>
<keyword evidence="4" id="KW-1185">Reference proteome</keyword>
<dbReference type="EMBL" id="CP051461">
    <property type="protein sequence ID" value="QJC58176.1"/>
    <property type="molecule type" value="Genomic_DNA"/>
</dbReference>
<evidence type="ECO:0000313" key="4">
    <source>
        <dbReference type="Proteomes" id="UP000502041"/>
    </source>
</evidence>
<organism evidence="3 4">
    <name type="scientific">Polaromonas vacuolata</name>
    <dbReference type="NCBI Taxonomy" id="37448"/>
    <lineage>
        <taxon>Bacteria</taxon>
        <taxon>Pseudomonadati</taxon>
        <taxon>Pseudomonadota</taxon>
        <taxon>Betaproteobacteria</taxon>
        <taxon>Burkholderiales</taxon>
        <taxon>Comamonadaceae</taxon>
        <taxon>Polaromonas</taxon>
    </lineage>
</organism>
<dbReference type="Pfam" id="PF00545">
    <property type="entry name" value="Ribonuclease"/>
    <property type="match status" value="1"/>
</dbReference>
<dbReference type="InterPro" id="IPR000026">
    <property type="entry name" value="N1-like"/>
</dbReference>
<gene>
    <name evidence="3" type="primary">rnaSA3</name>
    <name evidence="3" type="ORF">HC248_03513</name>
</gene>
<sequence>MFKSVWRSRSLKSSKSEKTQSKQWIKATAAMRLFFSVAVIGVAGLVSLSFSVVHARTLSDAQTQKLDMVSVSRLPAQAQDMLTLIYQGGPFRYDKDGVVFGNRERILPAKDRGFYREYTVRTPTERSRGARRIVCGGLKPAAPDACFYTDDHYASFRKIVQ</sequence>
<keyword evidence="2 3" id="KW-0378">Hydrolase</keyword>